<comment type="caution">
    <text evidence="1">The sequence shown here is derived from an EMBL/GenBank/DDBJ whole genome shotgun (WGS) entry which is preliminary data.</text>
</comment>
<evidence type="ECO:0000313" key="2">
    <source>
        <dbReference type="Proteomes" id="UP000789901"/>
    </source>
</evidence>
<feature type="non-terminal residue" evidence="1">
    <location>
        <position position="1"/>
    </location>
</feature>
<feature type="non-terminal residue" evidence="1">
    <location>
        <position position="45"/>
    </location>
</feature>
<gene>
    <name evidence="1" type="ORF">GMARGA_LOCUS33198</name>
</gene>
<reference evidence="1 2" key="1">
    <citation type="submission" date="2021-06" db="EMBL/GenBank/DDBJ databases">
        <authorList>
            <person name="Kallberg Y."/>
            <person name="Tangrot J."/>
            <person name="Rosling A."/>
        </authorList>
    </citation>
    <scope>NUCLEOTIDE SEQUENCE [LARGE SCALE GENOMIC DNA]</scope>
    <source>
        <strain evidence="1 2">120-4 pot B 10/14</strain>
    </source>
</reference>
<sequence length="45" mass="5221">LANNLNLDELFDCNNPPKDIFALFLNQDELLIRKFICGRDSEKLP</sequence>
<keyword evidence="2" id="KW-1185">Reference proteome</keyword>
<evidence type="ECO:0000313" key="1">
    <source>
        <dbReference type="EMBL" id="CAG8836778.1"/>
    </source>
</evidence>
<name>A0ABN7WNR2_GIGMA</name>
<accession>A0ABN7WNR2</accession>
<organism evidence="1 2">
    <name type="scientific">Gigaspora margarita</name>
    <dbReference type="NCBI Taxonomy" id="4874"/>
    <lineage>
        <taxon>Eukaryota</taxon>
        <taxon>Fungi</taxon>
        <taxon>Fungi incertae sedis</taxon>
        <taxon>Mucoromycota</taxon>
        <taxon>Glomeromycotina</taxon>
        <taxon>Glomeromycetes</taxon>
        <taxon>Diversisporales</taxon>
        <taxon>Gigasporaceae</taxon>
        <taxon>Gigaspora</taxon>
    </lineage>
</organism>
<protein>
    <submittedName>
        <fullName evidence="1">9279_t:CDS:1</fullName>
    </submittedName>
</protein>
<dbReference type="Proteomes" id="UP000789901">
    <property type="component" value="Unassembled WGS sequence"/>
</dbReference>
<dbReference type="EMBL" id="CAJVQB010054339">
    <property type="protein sequence ID" value="CAG8836778.1"/>
    <property type="molecule type" value="Genomic_DNA"/>
</dbReference>
<proteinExistence type="predicted"/>